<keyword evidence="1" id="KW-0175">Coiled coil</keyword>
<comment type="caution">
    <text evidence="3">The sequence shown here is derived from an EMBL/GenBank/DDBJ whole genome shotgun (WGS) entry which is preliminary data.</text>
</comment>
<protein>
    <submittedName>
        <fullName evidence="3">Uncharacterized protein</fullName>
    </submittedName>
</protein>
<dbReference type="EMBL" id="JAHHHN010000001">
    <property type="protein sequence ID" value="MBW4559754.1"/>
    <property type="molecule type" value="Genomic_DNA"/>
</dbReference>
<keyword evidence="2" id="KW-0472">Membrane</keyword>
<sequence length="275" mass="30617">MSLSALQKFFLPPIITSFGLFSLMSVPLAALGDKQIAIKFQEEPVFYGKLRDVAIPYVILTTAISIGAGISSAAFCGWRHSSRKSAQYQQELSTLEQHLQEKEALLKELKLSESRLQVSGLAAFLDDEVPFEQTLFSNTLPTTISQPAVVHTPALIYEQPANSVQHIATKESTNQTDRTVAATSKFASAQTFLGYAQTNTNNIKETVEPAEVSKTTITSSEFEALQQQLRQMMLQMQKMQNNLQVTPQATNVDAKLTDRFQIYYDTSNINKVQFH</sequence>
<accession>A0A951PT15</accession>
<feature type="coiled-coil region" evidence="1">
    <location>
        <begin position="85"/>
        <end position="115"/>
    </location>
</feature>
<proteinExistence type="predicted"/>
<dbReference type="AlphaFoldDB" id="A0A951PT15"/>
<evidence type="ECO:0000313" key="3">
    <source>
        <dbReference type="EMBL" id="MBW4559754.1"/>
    </source>
</evidence>
<dbReference type="Proteomes" id="UP000715781">
    <property type="component" value="Unassembled WGS sequence"/>
</dbReference>
<evidence type="ECO:0000256" key="2">
    <source>
        <dbReference type="SAM" id="Phobius"/>
    </source>
</evidence>
<reference evidence="3" key="2">
    <citation type="journal article" date="2022" name="Microbiol. Resour. Announc.">
        <title>Metagenome Sequencing to Explore Phylogenomics of Terrestrial Cyanobacteria.</title>
        <authorList>
            <person name="Ward R.D."/>
            <person name="Stajich J.E."/>
            <person name="Johansen J.R."/>
            <person name="Huntemann M."/>
            <person name="Clum A."/>
            <person name="Foster B."/>
            <person name="Foster B."/>
            <person name="Roux S."/>
            <person name="Palaniappan K."/>
            <person name="Varghese N."/>
            <person name="Mukherjee S."/>
            <person name="Reddy T.B.K."/>
            <person name="Daum C."/>
            <person name="Copeland A."/>
            <person name="Chen I.A."/>
            <person name="Ivanova N.N."/>
            <person name="Kyrpides N.C."/>
            <person name="Shapiro N."/>
            <person name="Eloe-Fadrosh E.A."/>
            <person name="Pietrasiak N."/>
        </authorList>
    </citation>
    <scope>NUCLEOTIDE SEQUENCE</scope>
    <source>
        <strain evidence="3">JT2-VF2</strain>
    </source>
</reference>
<keyword evidence="2" id="KW-1133">Transmembrane helix</keyword>
<reference evidence="3" key="1">
    <citation type="submission" date="2021-05" db="EMBL/GenBank/DDBJ databases">
        <authorList>
            <person name="Pietrasiak N."/>
            <person name="Ward R."/>
            <person name="Stajich J.E."/>
            <person name="Kurbessoian T."/>
        </authorList>
    </citation>
    <scope>NUCLEOTIDE SEQUENCE</scope>
    <source>
        <strain evidence="3">JT2-VF2</strain>
    </source>
</reference>
<name>A0A951PT15_9NOST</name>
<gene>
    <name evidence="3" type="ORF">KME32_01135</name>
</gene>
<keyword evidence="2" id="KW-0812">Transmembrane</keyword>
<evidence type="ECO:0000313" key="4">
    <source>
        <dbReference type="Proteomes" id="UP000715781"/>
    </source>
</evidence>
<evidence type="ECO:0000256" key="1">
    <source>
        <dbReference type="SAM" id="Coils"/>
    </source>
</evidence>
<feature type="transmembrane region" description="Helical" evidence="2">
    <location>
        <begin position="54"/>
        <end position="78"/>
    </location>
</feature>
<organism evidence="3 4">
    <name type="scientific">Mojavia pulchra JT2-VF2</name>
    <dbReference type="NCBI Taxonomy" id="287848"/>
    <lineage>
        <taxon>Bacteria</taxon>
        <taxon>Bacillati</taxon>
        <taxon>Cyanobacteriota</taxon>
        <taxon>Cyanophyceae</taxon>
        <taxon>Nostocales</taxon>
        <taxon>Nostocaceae</taxon>
    </lineage>
</organism>